<evidence type="ECO:0000313" key="12">
    <source>
        <dbReference type="Proteomes" id="UP000282321"/>
    </source>
</evidence>
<evidence type="ECO:0000256" key="6">
    <source>
        <dbReference type="ARBA" id="ARBA00022723"/>
    </source>
</evidence>
<dbReference type="EMBL" id="QNBC01000103">
    <property type="protein sequence ID" value="RKX65215.1"/>
    <property type="molecule type" value="Genomic_DNA"/>
</dbReference>
<comment type="similarity">
    <text evidence="4 9">Belongs to the SurE nucleotidase family.</text>
</comment>
<reference evidence="11 12" key="1">
    <citation type="submission" date="2018-06" db="EMBL/GenBank/DDBJ databases">
        <title>Extensive metabolic versatility and redundancy in microbially diverse, dynamic hydrothermal sediments.</title>
        <authorList>
            <person name="Dombrowski N."/>
            <person name="Teske A."/>
            <person name="Baker B.J."/>
        </authorList>
    </citation>
    <scope>NUCLEOTIDE SEQUENCE [LARGE SCALE GENOMIC DNA]</scope>
    <source>
        <strain evidence="11">B35_G9</strain>
    </source>
</reference>
<dbReference type="GO" id="GO:0000166">
    <property type="term" value="F:nucleotide binding"/>
    <property type="evidence" value="ECO:0007669"/>
    <property type="project" value="UniProtKB-KW"/>
</dbReference>
<dbReference type="AlphaFoldDB" id="A0A660S681"/>
<dbReference type="InterPro" id="IPR002828">
    <property type="entry name" value="SurE-like_Pase/nucleotidase"/>
</dbReference>
<dbReference type="EC" id="3.1.3.5" evidence="9"/>
<keyword evidence="7 9" id="KW-0547">Nucleotide-binding</keyword>
<dbReference type="SUPFAM" id="SSF64167">
    <property type="entry name" value="SurE-like"/>
    <property type="match status" value="1"/>
</dbReference>
<evidence type="ECO:0000256" key="3">
    <source>
        <dbReference type="ARBA" id="ARBA00004496"/>
    </source>
</evidence>
<comment type="function">
    <text evidence="9">Nucleotidase that shows phosphatase activity on nucleoside 5'-monophosphates.</text>
</comment>
<dbReference type="Gene3D" id="3.40.1210.10">
    <property type="entry name" value="Survival protein SurE-like phosphatase/nucleotidase"/>
    <property type="match status" value="1"/>
</dbReference>
<evidence type="ECO:0000256" key="7">
    <source>
        <dbReference type="ARBA" id="ARBA00022741"/>
    </source>
</evidence>
<dbReference type="PANTHER" id="PTHR30457">
    <property type="entry name" value="5'-NUCLEOTIDASE SURE"/>
    <property type="match status" value="1"/>
</dbReference>
<dbReference type="HAMAP" id="MF_00060">
    <property type="entry name" value="SurE"/>
    <property type="match status" value="1"/>
</dbReference>
<evidence type="ECO:0000256" key="5">
    <source>
        <dbReference type="ARBA" id="ARBA00022490"/>
    </source>
</evidence>
<feature type="binding site" evidence="9">
    <location>
        <position position="9"/>
    </location>
    <ligand>
        <name>a divalent metal cation</name>
        <dbReference type="ChEBI" id="CHEBI:60240"/>
    </ligand>
</feature>
<sequence>MKILITNDDGFNAEGLKVLYELLNDKNEVFIFVPDRERSASSHCLTLNIPLKVNKVDKNIYTINGMPTDCVLIALNGILRDIGIDVVLSGINHGPNLGEDVLYSGTVAAAFEAVMWGMPGMSFSLASFENPDFSGFKKYFKSLFYTLYDKIKEDNAVMNINFPNVSADKIKGIKFTKLGTRRYDDAIVKVSDPRGNDYYWIGGHKPDWKNEKGSDYDAVFNNYISVTPLKIDLTDYEFLKILEKEINFEL</sequence>
<dbReference type="Proteomes" id="UP000282321">
    <property type="component" value="Unassembled WGS sequence"/>
</dbReference>
<evidence type="ECO:0000256" key="2">
    <source>
        <dbReference type="ARBA" id="ARBA00001946"/>
    </source>
</evidence>
<accession>A0A660S681</accession>
<evidence type="ECO:0000256" key="8">
    <source>
        <dbReference type="ARBA" id="ARBA00022801"/>
    </source>
</evidence>
<keyword evidence="6 9" id="KW-0479">Metal-binding</keyword>
<proteinExistence type="inferred from homology"/>
<dbReference type="Pfam" id="PF01975">
    <property type="entry name" value="SurE"/>
    <property type="match status" value="1"/>
</dbReference>
<dbReference type="GO" id="GO:0005737">
    <property type="term" value="C:cytoplasm"/>
    <property type="evidence" value="ECO:0007669"/>
    <property type="project" value="UniProtKB-SubCell"/>
</dbReference>
<dbReference type="NCBIfam" id="TIGR00087">
    <property type="entry name" value="surE"/>
    <property type="match status" value="1"/>
</dbReference>
<keyword evidence="8 9" id="KW-0378">Hydrolase</keyword>
<evidence type="ECO:0000259" key="10">
    <source>
        <dbReference type="Pfam" id="PF01975"/>
    </source>
</evidence>
<comment type="cofactor">
    <cofactor evidence="2">
        <name>Mg(2+)</name>
        <dbReference type="ChEBI" id="CHEBI:18420"/>
    </cofactor>
</comment>
<evidence type="ECO:0000313" key="11">
    <source>
        <dbReference type="EMBL" id="RKX65215.1"/>
    </source>
</evidence>
<dbReference type="NCBIfam" id="NF001490">
    <property type="entry name" value="PRK00346.1-4"/>
    <property type="match status" value="1"/>
</dbReference>
<feature type="binding site" evidence="9">
    <location>
        <position position="8"/>
    </location>
    <ligand>
        <name>a divalent metal cation</name>
        <dbReference type="ChEBI" id="CHEBI:60240"/>
    </ligand>
</feature>
<evidence type="ECO:0000256" key="4">
    <source>
        <dbReference type="ARBA" id="ARBA00011062"/>
    </source>
</evidence>
<gene>
    <name evidence="9" type="primary">surE</name>
    <name evidence="11" type="ORF">DRP44_06830</name>
</gene>
<dbReference type="GO" id="GO:0004309">
    <property type="term" value="F:exopolyphosphatase activity"/>
    <property type="evidence" value="ECO:0007669"/>
    <property type="project" value="TreeGrafter"/>
</dbReference>
<dbReference type="FunFam" id="3.40.1210.10:FF:000001">
    <property type="entry name" value="5'/3'-nucleotidase SurE"/>
    <property type="match status" value="1"/>
</dbReference>
<name>A0A660S681_UNCT6</name>
<comment type="catalytic activity">
    <reaction evidence="1 9">
        <text>a ribonucleoside 5'-phosphate + H2O = a ribonucleoside + phosphate</text>
        <dbReference type="Rhea" id="RHEA:12484"/>
        <dbReference type="ChEBI" id="CHEBI:15377"/>
        <dbReference type="ChEBI" id="CHEBI:18254"/>
        <dbReference type="ChEBI" id="CHEBI:43474"/>
        <dbReference type="ChEBI" id="CHEBI:58043"/>
        <dbReference type="EC" id="3.1.3.5"/>
    </reaction>
</comment>
<feature type="binding site" evidence="9">
    <location>
        <position position="92"/>
    </location>
    <ligand>
        <name>a divalent metal cation</name>
        <dbReference type="ChEBI" id="CHEBI:60240"/>
    </ligand>
</feature>
<dbReference type="GO" id="GO:0008254">
    <property type="term" value="F:3'-nucleotidase activity"/>
    <property type="evidence" value="ECO:0007669"/>
    <property type="project" value="TreeGrafter"/>
</dbReference>
<dbReference type="InterPro" id="IPR030048">
    <property type="entry name" value="SurE"/>
</dbReference>
<dbReference type="PANTHER" id="PTHR30457:SF12">
    <property type="entry name" value="5'_3'-NUCLEOTIDASE SURE"/>
    <property type="match status" value="1"/>
</dbReference>
<comment type="cofactor">
    <cofactor evidence="9">
        <name>a divalent metal cation</name>
        <dbReference type="ChEBI" id="CHEBI:60240"/>
    </cofactor>
    <text evidence="9">Binds 1 divalent metal cation per subunit.</text>
</comment>
<dbReference type="InterPro" id="IPR036523">
    <property type="entry name" value="SurE-like_sf"/>
</dbReference>
<dbReference type="GO" id="GO:0046872">
    <property type="term" value="F:metal ion binding"/>
    <property type="evidence" value="ECO:0007669"/>
    <property type="project" value="UniProtKB-UniRule"/>
</dbReference>
<protein>
    <recommendedName>
        <fullName evidence="9">5'-nucleotidase SurE</fullName>
        <ecNumber evidence="9">3.1.3.5</ecNumber>
    </recommendedName>
    <alternativeName>
        <fullName evidence="9">Nucleoside 5'-monophosphate phosphohydrolase</fullName>
    </alternativeName>
</protein>
<evidence type="ECO:0000256" key="9">
    <source>
        <dbReference type="HAMAP-Rule" id="MF_00060"/>
    </source>
</evidence>
<comment type="caution">
    <text evidence="11">The sequence shown here is derived from an EMBL/GenBank/DDBJ whole genome shotgun (WGS) entry which is preliminary data.</text>
</comment>
<dbReference type="GO" id="GO:0008253">
    <property type="term" value="F:5'-nucleotidase activity"/>
    <property type="evidence" value="ECO:0007669"/>
    <property type="project" value="UniProtKB-UniRule"/>
</dbReference>
<feature type="binding site" evidence="9">
    <location>
        <position position="39"/>
    </location>
    <ligand>
        <name>a divalent metal cation</name>
        <dbReference type="ChEBI" id="CHEBI:60240"/>
    </ligand>
</feature>
<keyword evidence="5 9" id="KW-0963">Cytoplasm</keyword>
<organism evidence="11 12">
    <name type="scientific">candidate division TA06 bacterium</name>
    <dbReference type="NCBI Taxonomy" id="2250710"/>
    <lineage>
        <taxon>Bacteria</taxon>
        <taxon>Bacteria division TA06</taxon>
    </lineage>
</organism>
<comment type="subcellular location">
    <subcellularLocation>
        <location evidence="3 9">Cytoplasm</location>
    </subcellularLocation>
</comment>
<evidence type="ECO:0000256" key="1">
    <source>
        <dbReference type="ARBA" id="ARBA00000815"/>
    </source>
</evidence>
<feature type="domain" description="Survival protein SurE-like phosphatase/nucleotidase" evidence="10">
    <location>
        <begin position="3"/>
        <end position="184"/>
    </location>
</feature>